<evidence type="ECO:0000256" key="2">
    <source>
        <dbReference type="ARBA" id="ARBA00023015"/>
    </source>
</evidence>
<comment type="function">
    <text evidence="1">Putative transcription factor.</text>
</comment>
<reference evidence="11" key="2">
    <citation type="submission" date="2025-08" db="UniProtKB">
        <authorList>
            <consortium name="RefSeq"/>
        </authorList>
    </citation>
    <scope>IDENTIFICATION</scope>
    <source>
        <tissue evidence="11">Leaf</tissue>
    </source>
</reference>
<evidence type="ECO:0000256" key="5">
    <source>
        <dbReference type="ARBA" id="ARBA00023163"/>
    </source>
</evidence>
<keyword evidence="6" id="KW-0539">Nucleus</keyword>
<evidence type="ECO:0000256" key="4">
    <source>
        <dbReference type="ARBA" id="ARBA00023125"/>
    </source>
</evidence>
<feature type="coiled-coil region" evidence="7">
    <location>
        <begin position="415"/>
        <end position="442"/>
    </location>
</feature>
<keyword evidence="3 7" id="KW-0175">Coiled coil</keyword>
<dbReference type="Pfam" id="PF02042">
    <property type="entry name" value="RWP-RK"/>
    <property type="match status" value="1"/>
</dbReference>
<dbReference type="InterPro" id="IPR003035">
    <property type="entry name" value="RWP-RK_dom"/>
</dbReference>
<protein>
    <submittedName>
        <fullName evidence="11">Uncharacterized protein LOC104735633</fullName>
    </submittedName>
</protein>
<reference evidence="10" key="1">
    <citation type="journal article" date="2014" name="Nat. Commun.">
        <title>The emerging biofuel crop Camelina sativa retains a highly undifferentiated hexaploid genome structure.</title>
        <authorList>
            <person name="Kagale S."/>
            <person name="Koh C."/>
            <person name="Nixon J."/>
            <person name="Bollina V."/>
            <person name="Clarke W.E."/>
            <person name="Tuteja R."/>
            <person name="Spillane C."/>
            <person name="Robinson S.J."/>
            <person name="Links M.G."/>
            <person name="Clarke C."/>
            <person name="Higgins E.E."/>
            <person name="Huebert T."/>
            <person name="Sharpe A.G."/>
            <person name="Parkin I.A."/>
        </authorList>
    </citation>
    <scope>NUCLEOTIDE SEQUENCE [LARGE SCALE GENOMIC DNA]</scope>
    <source>
        <strain evidence="10">cv. DH55</strain>
    </source>
</reference>
<evidence type="ECO:0000256" key="8">
    <source>
        <dbReference type="SAM" id="MobiDB-lite"/>
    </source>
</evidence>
<proteinExistence type="predicted"/>
<dbReference type="PANTHER" id="PTHR46373:SF5">
    <property type="entry name" value="RWP-RK DOMAIN PROTEIN"/>
    <property type="match status" value="1"/>
</dbReference>
<feature type="domain" description="RWP-RK" evidence="9">
    <location>
        <begin position="341"/>
        <end position="421"/>
    </location>
</feature>
<evidence type="ECO:0000259" key="9">
    <source>
        <dbReference type="PROSITE" id="PS51519"/>
    </source>
</evidence>
<keyword evidence="5" id="KW-0804">Transcription</keyword>
<evidence type="ECO:0000256" key="1">
    <source>
        <dbReference type="ARBA" id="ARBA00004049"/>
    </source>
</evidence>
<dbReference type="GeneID" id="104735633"/>
<gene>
    <name evidence="11" type="primary">LOC104735633</name>
</gene>
<dbReference type="PANTHER" id="PTHR46373">
    <property type="entry name" value="PROTEIN RKD4"/>
    <property type="match status" value="1"/>
</dbReference>
<sequence>MAGDDDDPKPSALERNNADEEDPYINDPLDEFKGFTDEDIQNVMADFNPTLMDISFTENTHPPSMSLPLPTDVDQTQLMHELDLSITDYDINDEFDGMSSFLDDDYTISWDMFEPLNDDPNGNINNDVPQETRNVVETTRLEVSIRVFGDANGPNFETGGPSTVHVPRIADRMFVVPDENSVCPCCTMLRELVHVKEREIRNTLIIFGGIGFLCHALLLTQLLASDPMEPPPQPQPQPLRYYLHDLTMEEVKNIIEDYCSERVASGLTLRQDTNAAFYQAMSVNSIVNQPPEPMLTLPSTDVPLPLVSPDEALDVRPVPLRVGLREQATTDVSKERKKGKQTPLAAQRARTKKMTVKDFSEHFHLPIEAAANEMKVCPTVMKKICREGGLMRWPHRKIKSRLTKIETLKKILLSTAKEGEEKARIEAEIERLQRDIERICSDALKNAK</sequence>
<keyword evidence="4" id="KW-0238">DNA-binding</keyword>
<keyword evidence="10" id="KW-1185">Reference proteome</keyword>
<dbReference type="Proteomes" id="UP000694864">
    <property type="component" value="Chromosome 13"/>
</dbReference>
<evidence type="ECO:0000256" key="7">
    <source>
        <dbReference type="SAM" id="Coils"/>
    </source>
</evidence>
<keyword evidence="2" id="KW-0805">Transcription regulation</keyword>
<dbReference type="InterPro" id="IPR044607">
    <property type="entry name" value="RKD-like"/>
</dbReference>
<dbReference type="RefSeq" id="XP_010453763.1">
    <property type="nucleotide sequence ID" value="XM_010455461.1"/>
</dbReference>
<dbReference type="PROSITE" id="PS51519">
    <property type="entry name" value="RWP_RK"/>
    <property type="match status" value="1"/>
</dbReference>
<accession>A0ABM0VBJ7</accession>
<organism evidence="10 11">
    <name type="scientific">Camelina sativa</name>
    <name type="common">False flax</name>
    <name type="synonym">Myagrum sativum</name>
    <dbReference type="NCBI Taxonomy" id="90675"/>
    <lineage>
        <taxon>Eukaryota</taxon>
        <taxon>Viridiplantae</taxon>
        <taxon>Streptophyta</taxon>
        <taxon>Embryophyta</taxon>
        <taxon>Tracheophyta</taxon>
        <taxon>Spermatophyta</taxon>
        <taxon>Magnoliopsida</taxon>
        <taxon>eudicotyledons</taxon>
        <taxon>Gunneridae</taxon>
        <taxon>Pentapetalae</taxon>
        <taxon>rosids</taxon>
        <taxon>malvids</taxon>
        <taxon>Brassicales</taxon>
        <taxon>Brassicaceae</taxon>
        <taxon>Camelineae</taxon>
        <taxon>Camelina</taxon>
    </lineage>
</organism>
<name>A0ABM0VBJ7_CAMSA</name>
<evidence type="ECO:0000256" key="3">
    <source>
        <dbReference type="ARBA" id="ARBA00023054"/>
    </source>
</evidence>
<feature type="region of interest" description="Disordered" evidence="8">
    <location>
        <begin position="328"/>
        <end position="350"/>
    </location>
</feature>
<feature type="region of interest" description="Disordered" evidence="8">
    <location>
        <begin position="1"/>
        <end position="26"/>
    </location>
</feature>
<evidence type="ECO:0000313" key="10">
    <source>
        <dbReference type="Proteomes" id="UP000694864"/>
    </source>
</evidence>
<evidence type="ECO:0000313" key="11">
    <source>
        <dbReference type="RefSeq" id="XP_010453763.1"/>
    </source>
</evidence>
<evidence type="ECO:0000256" key="6">
    <source>
        <dbReference type="ARBA" id="ARBA00023242"/>
    </source>
</evidence>